<accession>A0A076NPP8</accession>
<protein>
    <submittedName>
        <fullName evidence="1">Uncharacterized protein</fullName>
    </submittedName>
</protein>
<dbReference type="AlphaFoldDB" id="A0A076NPP8"/>
<proteinExistence type="predicted"/>
<evidence type="ECO:0000313" key="1">
    <source>
        <dbReference type="EMBL" id="QRE04530.1"/>
    </source>
</evidence>
<reference evidence="1 2" key="1">
    <citation type="submission" date="2020-07" db="EMBL/GenBank/DDBJ databases">
        <title>Genomic characterization of Flavobacterium psychrophilum strains.</title>
        <authorList>
            <person name="Castillo D."/>
            <person name="Jorgensen J."/>
            <person name="Middelboe M."/>
        </authorList>
    </citation>
    <scope>NUCLEOTIDE SEQUENCE [LARGE SCALE GENOMIC DNA]</scope>
    <source>
        <strain evidence="1 2">FPS-R7</strain>
    </source>
</reference>
<dbReference type="EMBL" id="CP059075">
    <property type="protein sequence ID" value="QRE04530.1"/>
    <property type="molecule type" value="Genomic_DNA"/>
</dbReference>
<sequence>MEVKYTLTISKPCHEDWNAMPPNSIGRFCENCEKSVVDFTNMNSTEIQNYFISNQGKKICGRFSNQQLNSVIIQIPNQILHSQTNFYKIFLLALLISMGTTLFSCTDKNGNKQKINKVEVADSLVIENTAVEVISPAGNDSLYKSDPANPKNSEVRIMKPTKKYKGLKKPETNIIYREIMGDISVEPIIDSLKTK</sequence>
<name>A0A076NPP8_FLAPS</name>
<dbReference type="KEGG" id="fpc:FPSM_00309"/>
<gene>
    <name evidence="1" type="ORF">H0H26_02715</name>
</gene>
<evidence type="ECO:0000313" key="2">
    <source>
        <dbReference type="Proteomes" id="UP000596329"/>
    </source>
</evidence>
<organism evidence="1 2">
    <name type="scientific">Flavobacterium psychrophilum</name>
    <dbReference type="NCBI Taxonomy" id="96345"/>
    <lineage>
        <taxon>Bacteria</taxon>
        <taxon>Pseudomonadati</taxon>
        <taxon>Bacteroidota</taxon>
        <taxon>Flavobacteriia</taxon>
        <taxon>Flavobacteriales</taxon>
        <taxon>Flavobacteriaceae</taxon>
        <taxon>Flavobacterium</taxon>
    </lineage>
</organism>
<dbReference type="RefSeq" id="WP_034100058.1">
    <property type="nucleotide sequence ID" value="NZ_CP007627.1"/>
</dbReference>
<dbReference type="Proteomes" id="UP000596329">
    <property type="component" value="Chromosome"/>
</dbReference>